<evidence type="ECO:0000259" key="1">
    <source>
        <dbReference type="PROSITE" id="PS50105"/>
    </source>
</evidence>
<dbReference type="VEuPathDB" id="FungiDB:SDRG_11537"/>
<reference evidence="2 3" key="1">
    <citation type="submission" date="2012-04" db="EMBL/GenBank/DDBJ databases">
        <title>The Genome Sequence of Saprolegnia declina VS20.</title>
        <authorList>
            <consortium name="The Broad Institute Genome Sequencing Platform"/>
            <person name="Russ C."/>
            <person name="Nusbaum C."/>
            <person name="Tyler B."/>
            <person name="van West P."/>
            <person name="Dieguez-Uribeondo J."/>
            <person name="de Bruijn I."/>
            <person name="Tripathy S."/>
            <person name="Jiang R."/>
            <person name="Young S.K."/>
            <person name="Zeng Q."/>
            <person name="Gargeya S."/>
            <person name="Fitzgerald M."/>
            <person name="Haas B."/>
            <person name="Abouelleil A."/>
            <person name="Alvarado L."/>
            <person name="Arachchi H.M."/>
            <person name="Berlin A."/>
            <person name="Chapman S.B."/>
            <person name="Goldberg J."/>
            <person name="Griggs A."/>
            <person name="Gujja S."/>
            <person name="Hansen M."/>
            <person name="Howarth C."/>
            <person name="Imamovic A."/>
            <person name="Larimer J."/>
            <person name="McCowen C."/>
            <person name="Montmayeur A."/>
            <person name="Murphy C."/>
            <person name="Neiman D."/>
            <person name="Pearson M."/>
            <person name="Priest M."/>
            <person name="Roberts A."/>
            <person name="Saif S."/>
            <person name="Shea T."/>
            <person name="Sisk P."/>
            <person name="Sykes S."/>
            <person name="Wortman J."/>
            <person name="Nusbaum C."/>
            <person name="Birren B."/>
        </authorList>
    </citation>
    <scope>NUCLEOTIDE SEQUENCE [LARGE SCALE GENOMIC DNA]</scope>
    <source>
        <strain evidence="2 3">VS20</strain>
    </source>
</reference>
<dbReference type="InParanoid" id="T0Q820"/>
<name>T0Q820_SAPDV</name>
<accession>T0Q820</accession>
<keyword evidence="3" id="KW-1185">Reference proteome</keyword>
<gene>
    <name evidence="2" type="ORF">SDRG_11537</name>
</gene>
<dbReference type="InterPro" id="IPR001660">
    <property type="entry name" value="SAM"/>
</dbReference>
<dbReference type="AlphaFoldDB" id="T0Q820"/>
<dbReference type="PROSITE" id="PS50105">
    <property type="entry name" value="SAM_DOMAIN"/>
    <property type="match status" value="1"/>
</dbReference>
<dbReference type="SUPFAM" id="SSF47769">
    <property type="entry name" value="SAM/Pointed domain"/>
    <property type="match status" value="1"/>
</dbReference>
<organism evidence="2 3">
    <name type="scientific">Saprolegnia diclina (strain VS20)</name>
    <dbReference type="NCBI Taxonomy" id="1156394"/>
    <lineage>
        <taxon>Eukaryota</taxon>
        <taxon>Sar</taxon>
        <taxon>Stramenopiles</taxon>
        <taxon>Oomycota</taxon>
        <taxon>Saprolegniomycetes</taxon>
        <taxon>Saprolegniales</taxon>
        <taxon>Saprolegniaceae</taxon>
        <taxon>Saprolegnia</taxon>
    </lineage>
</organism>
<proteinExistence type="predicted"/>
<dbReference type="GeneID" id="19952264"/>
<feature type="domain" description="SAM" evidence="1">
    <location>
        <begin position="15"/>
        <end position="79"/>
    </location>
</feature>
<dbReference type="OMA" id="WHCLAPC"/>
<evidence type="ECO:0000313" key="2">
    <source>
        <dbReference type="EMBL" id="EQC30776.1"/>
    </source>
</evidence>
<dbReference type="EMBL" id="JH767173">
    <property type="protein sequence ID" value="EQC30776.1"/>
    <property type="molecule type" value="Genomic_DNA"/>
</dbReference>
<dbReference type="RefSeq" id="XP_008615800.1">
    <property type="nucleotide sequence ID" value="XM_008617578.1"/>
</dbReference>
<protein>
    <recommendedName>
        <fullName evidence="1">SAM domain-containing protein</fullName>
    </recommendedName>
</protein>
<dbReference type="Pfam" id="PF07647">
    <property type="entry name" value="SAM_2"/>
    <property type="match status" value="1"/>
</dbReference>
<dbReference type="OrthoDB" id="62701at2759"/>
<dbReference type="Gene3D" id="1.10.150.50">
    <property type="entry name" value="Transcription Factor, Ets-1"/>
    <property type="match status" value="1"/>
</dbReference>
<dbReference type="SMART" id="SM00454">
    <property type="entry name" value="SAM"/>
    <property type="match status" value="1"/>
</dbReference>
<sequence length="206" mass="22864">MASGKRSDRKRIDDWTSDDVMQWLHAEGLAAYESLFLTQETLNGEFLLEFSTPTLDHMGITSLKQRKELLKAIHSLQVRALEEVRASPRITTSNQGHEPEFNEDASHASFLEALQAWRQPSQARVDHGTATSLPTVCWHCLAPCRQLVPAPDARSVCSKRCLDALLAADAQANDAVASQAAAYRARLQAAWSLDIQLLTRSPNDPM</sequence>
<dbReference type="InterPro" id="IPR013761">
    <property type="entry name" value="SAM/pointed_sf"/>
</dbReference>
<dbReference type="Proteomes" id="UP000030762">
    <property type="component" value="Unassembled WGS sequence"/>
</dbReference>
<evidence type="ECO:0000313" key="3">
    <source>
        <dbReference type="Proteomes" id="UP000030762"/>
    </source>
</evidence>